<comment type="caution">
    <text evidence="8">The sequence shown here is derived from an EMBL/GenBank/DDBJ whole genome shotgun (WGS) entry which is preliminary data.</text>
</comment>
<dbReference type="Gene3D" id="1.20.1110.10">
    <property type="entry name" value="Calcium-transporting ATPase, transmembrane domain"/>
    <property type="match status" value="2"/>
</dbReference>
<feature type="domain" description="Cation-transporting P-type ATPase C-terminal" evidence="7">
    <location>
        <begin position="192"/>
        <end position="282"/>
    </location>
</feature>
<dbReference type="InterPro" id="IPR006068">
    <property type="entry name" value="ATPase_P-typ_cation-transptr_C"/>
</dbReference>
<dbReference type="SUPFAM" id="SSF81665">
    <property type="entry name" value="Calcium ATPase, transmembrane domain M"/>
    <property type="match status" value="1"/>
</dbReference>
<dbReference type="GO" id="GO:0005886">
    <property type="term" value="C:plasma membrane"/>
    <property type="evidence" value="ECO:0007669"/>
    <property type="project" value="TreeGrafter"/>
</dbReference>
<dbReference type="GO" id="GO:0006874">
    <property type="term" value="P:intracellular calcium ion homeostasis"/>
    <property type="evidence" value="ECO:0007669"/>
    <property type="project" value="TreeGrafter"/>
</dbReference>
<dbReference type="InterPro" id="IPR036412">
    <property type="entry name" value="HAD-like_sf"/>
</dbReference>
<dbReference type="SUPFAM" id="SSF56784">
    <property type="entry name" value="HAD-like"/>
    <property type="match status" value="1"/>
</dbReference>
<reference evidence="8" key="2">
    <citation type="journal article" date="2020" name="Nat. Commun.">
        <title>Large-scale genome sequencing of mycorrhizal fungi provides insights into the early evolution of symbiotic traits.</title>
        <authorList>
            <person name="Miyauchi S."/>
            <person name="Kiss E."/>
            <person name="Kuo A."/>
            <person name="Drula E."/>
            <person name="Kohler A."/>
            <person name="Sanchez-Garcia M."/>
            <person name="Morin E."/>
            <person name="Andreopoulos B."/>
            <person name="Barry K.W."/>
            <person name="Bonito G."/>
            <person name="Buee M."/>
            <person name="Carver A."/>
            <person name="Chen C."/>
            <person name="Cichocki N."/>
            <person name="Clum A."/>
            <person name="Culley D."/>
            <person name="Crous P.W."/>
            <person name="Fauchery L."/>
            <person name="Girlanda M."/>
            <person name="Hayes R.D."/>
            <person name="Keri Z."/>
            <person name="LaButti K."/>
            <person name="Lipzen A."/>
            <person name="Lombard V."/>
            <person name="Magnuson J."/>
            <person name="Maillard F."/>
            <person name="Murat C."/>
            <person name="Nolan M."/>
            <person name="Ohm R.A."/>
            <person name="Pangilinan J."/>
            <person name="Pereira M.F."/>
            <person name="Perotto S."/>
            <person name="Peter M."/>
            <person name="Pfister S."/>
            <person name="Riley R."/>
            <person name="Sitrit Y."/>
            <person name="Stielow J.B."/>
            <person name="Szollosi G."/>
            <person name="Zifcakova L."/>
            <person name="Stursova M."/>
            <person name="Spatafora J.W."/>
            <person name="Tedersoo L."/>
            <person name="Vaario L.M."/>
            <person name="Yamada A."/>
            <person name="Yan M."/>
            <person name="Wang P."/>
            <person name="Xu J."/>
            <person name="Bruns T."/>
            <person name="Baldrian P."/>
            <person name="Vilgalys R."/>
            <person name="Dunand C."/>
            <person name="Henrissat B."/>
            <person name="Grigoriev I.V."/>
            <person name="Hibbett D."/>
            <person name="Nagy L.G."/>
            <person name="Martin F.M."/>
        </authorList>
    </citation>
    <scope>NUCLEOTIDE SEQUENCE</scope>
    <source>
        <strain evidence="8">BED1</strain>
    </source>
</reference>
<reference evidence="8" key="1">
    <citation type="submission" date="2019-10" db="EMBL/GenBank/DDBJ databases">
        <authorList>
            <consortium name="DOE Joint Genome Institute"/>
            <person name="Kuo A."/>
            <person name="Miyauchi S."/>
            <person name="Kiss E."/>
            <person name="Drula E."/>
            <person name="Kohler A."/>
            <person name="Sanchez-Garcia M."/>
            <person name="Andreopoulos B."/>
            <person name="Barry K.W."/>
            <person name="Bonito G."/>
            <person name="Buee M."/>
            <person name="Carver A."/>
            <person name="Chen C."/>
            <person name="Cichocki N."/>
            <person name="Clum A."/>
            <person name="Culley D."/>
            <person name="Crous P.W."/>
            <person name="Fauchery L."/>
            <person name="Girlanda M."/>
            <person name="Hayes R."/>
            <person name="Keri Z."/>
            <person name="LaButti K."/>
            <person name="Lipzen A."/>
            <person name="Lombard V."/>
            <person name="Magnuson J."/>
            <person name="Maillard F."/>
            <person name="Morin E."/>
            <person name="Murat C."/>
            <person name="Nolan M."/>
            <person name="Ohm R."/>
            <person name="Pangilinan J."/>
            <person name="Pereira M."/>
            <person name="Perotto S."/>
            <person name="Peter M."/>
            <person name="Riley R."/>
            <person name="Sitrit Y."/>
            <person name="Stielow B."/>
            <person name="Szollosi G."/>
            <person name="Zifcakova L."/>
            <person name="Stursova M."/>
            <person name="Spatafora J.W."/>
            <person name="Tedersoo L."/>
            <person name="Vaario L.-M."/>
            <person name="Yamada A."/>
            <person name="Yan M."/>
            <person name="Wang P."/>
            <person name="Xu J."/>
            <person name="Bruns T."/>
            <person name="Baldrian P."/>
            <person name="Vilgalys R."/>
            <person name="Henrissat B."/>
            <person name="Grigoriev I.V."/>
            <person name="Hibbett D."/>
            <person name="Nagy L.G."/>
            <person name="Martin F.M."/>
        </authorList>
    </citation>
    <scope>NUCLEOTIDE SEQUENCE</scope>
    <source>
        <strain evidence="8">BED1</strain>
    </source>
</reference>
<organism evidence="8 9">
    <name type="scientific">Boletus edulis BED1</name>
    <dbReference type="NCBI Taxonomy" id="1328754"/>
    <lineage>
        <taxon>Eukaryota</taxon>
        <taxon>Fungi</taxon>
        <taxon>Dikarya</taxon>
        <taxon>Basidiomycota</taxon>
        <taxon>Agaricomycotina</taxon>
        <taxon>Agaricomycetes</taxon>
        <taxon>Agaricomycetidae</taxon>
        <taxon>Boletales</taxon>
        <taxon>Boletineae</taxon>
        <taxon>Boletaceae</taxon>
        <taxon>Boletoideae</taxon>
        <taxon>Boletus</taxon>
    </lineage>
</organism>
<evidence type="ECO:0000313" key="9">
    <source>
        <dbReference type="Proteomes" id="UP001194468"/>
    </source>
</evidence>
<dbReference type="InterPro" id="IPR023298">
    <property type="entry name" value="ATPase_P-typ_TM_dom_sf"/>
</dbReference>
<sequence>MCTGDNVLTARSIASQCGIFTAGGIVMEGPIFRKLNDAEMLNTLPRQVLTRSSPEDKRILVEKLCSLGEIVAVIGDGTNDGPALKIAHIGSSMVLRWQRCSRRRRHGPTIFSSIVKDIMCGRCVNDAVRKFLQFQLSTNVTAVVVTSVTAIVSSLETSVRRLYNCSGSTLSWTHSLLSRSLPILRLLPFSIESLTSSRHHKQLFLQSAYQIVVTLIFHFFGLQILGLEATSKNDSVEQTVVFNIPVFAQIFNYFNSRRLDCKLNIFEGLLKNHYFVVITLIGNFIRCVFRSFCFIHNGESIPNLMNRGTVSGEKRSRQMIYTLSPSL</sequence>
<keyword evidence="4" id="KW-0460">Magnesium</keyword>
<evidence type="ECO:0000256" key="6">
    <source>
        <dbReference type="ARBA" id="ARBA00023136"/>
    </source>
</evidence>
<dbReference type="GO" id="GO:0046872">
    <property type="term" value="F:metal ion binding"/>
    <property type="evidence" value="ECO:0007669"/>
    <property type="project" value="UniProtKB-KW"/>
</dbReference>
<keyword evidence="2" id="KW-0812">Transmembrane</keyword>
<evidence type="ECO:0000256" key="1">
    <source>
        <dbReference type="ARBA" id="ARBA00004127"/>
    </source>
</evidence>
<keyword evidence="6" id="KW-0472">Membrane</keyword>
<dbReference type="Gene3D" id="3.40.50.1000">
    <property type="entry name" value="HAD superfamily/HAD-like"/>
    <property type="match status" value="1"/>
</dbReference>
<dbReference type="GO" id="GO:0005388">
    <property type="term" value="F:P-type calcium transporter activity"/>
    <property type="evidence" value="ECO:0007669"/>
    <property type="project" value="TreeGrafter"/>
</dbReference>
<name>A0AAD4BBU6_BOLED</name>
<dbReference type="AlphaFoldDB" id="A0AAD4BBU6"/>
<evidence type="ECO:0000259" key="7">
    <source>
        <dbReference type="Pfam" id="PF00689"/>
    </source>
</evidence>
<dbReference type="InterPro" id="IPR023214">
    <property type="entry name" value="HAD_sf"/>
</dbReference>
<evidence type="ECO:0000256" key="4">
    <source>
        <dbReference type="ARBA" id="ARBA00022842"/>
    </source>
</evidence>
<dbReference type="EMBL" id="WHUW01000255">
    <property type="protein sequence ID" value="KAF8416470.1"/>
    <property type="molecule type" value="Genomic_DNA"/>
</dbReference>
<dbReference type="GO" id="GO:0012505">
    <property type="term" value="C:endomembrane system"/>
    <property type="evidence" value="ECO:0007669"/>
    <property type="project" value="UniProtKB-SubCell"/>
</dbReference>
<dbReference type="PANTHER" id="PTHR24093:SF369">
    <property type="entry name" value="CALCIUM-TRANSPORTING ATPASE"/>
    <property type="match status" value="1"/>
</dbReference>
<keyword evidence="3" id="KW-0479">Metal-binding</keyword>
<evidence type="ECO:0000256" key="2">
    <source>
        <dbReference type="ARBA" id="ARBA00022692"/>
    </source>
</evidence>
<keyword evidence="9" id="KW-1185">Reference proteome</keyword>
<dbReference type="PANTHER" id="PTHR24093">
    <property type="entry name" value="CATION TRANSPORTING ATPASE"/>
    <property type="match status" value="1"/>
</dbReference>
<evidence type="ECO:0000256" key="3">
    <source>
        <dbReference type="ARBA" id="ARBA00022723"/>
    </source>
</evidence>
<evidence type="ECO:0000313" key="8">
    <source>
        <dbReference type="EMBL" id="KAF8416470.1"/>
    </source>
</evidence>
<gene>
    <name evidence="8" type="ORF">L210DRAFT_3695172</name>
</gene>
<evidence type="ECO:0000256" key="5">
    <source>
        <dbReference type="ARBA" id="ARBA00022989"/>
    </source>
</evidence>
<comment type="subcellular location">
    <subcellularLocation>
        <location evidence="1">Endomembrane system</location>
        <topology evidence="1">Multi-pass membrane protein</topology>
    </subcellularLocation>
</comment>
<keyword evidence="5" id="KW-1133">Transmembrane helix</keyword>
<accession>A0AAD4BBU6</accession>
<dbReference type="Pfam" id="PF00689">
    <property type="entry name" value="Cation_ATPase_C"/>
    <property type="match status" value="1"/>
</dbReference>
<dbReference type="Proteomes" id="UP001194468">
    <property type="component" value="Unassembled WGS sequence"/>
</dbReference>
<protein>
    <recommendedName>
        <fullName evidence="7">Cation-transporting P-type ATPase C-terminal domain-containing protein</fullName>
    </recommendedName>
</protein>
<proteinExistence type="predicted"/>